<dbReference type="InterPro" id="IPR002347">
    <property type="entry name" value="SDR_fam"/>
</dbReference>
<feature type="compositionally biased region" description="Basic and acidic residues" evidence="3">
    <location>
        <begin position="22"/>
        <end position="35"/>
    </location>
</feature>
<dbReference type="PANTHER" id="PTHR48107:SF16">
    <property type="entry name" value="NADPH-DEPENDENT ALDEHYDE REDUCTASE 1, CHLOROPLASTIC"/>
    <property type="match status" value="1"/>
</dbReference>
<gene>
    <name evidence="4" type="ORF">QW060_01470</name>
</gene>
<protein>
    <submittedName>
        <fullName evidence="4">SDR family oxidoreductase</fullName>
    </submittedName>
</protein>
<dbReference type="PRINTS" id="PR00080">
    <property type="entry name" value="SDRFAMILY"/>
</dbReference>
<keyword evidence="2" id="KW-0560">Oxidoreductase</keyword>
<evidence type="ECO:0000313" key="5">
    <source>
        <dbReference type="Proteomes" id="UP001242368"/>
    </source>
</evidence>
<dbReference type="PANTHER" id="PTHR48107">
    <property type="entry name" value="NADPH-DEPENDENT ALDEHYDE REDUCTASE-LIKE PROTEIN, CHLOROPLASTIC-RELATED"/>
    <property type="match status" value="1"/>
</dbReference>
<dbReference type="Pfam" id="PF13561">
    <property type="entry name" value="adh_short_C2"/>
    <property type="match status" value="1"/>
</dbReference>
<dbReference type="Proteomes" id="UP001242368">
    <property type="component" value="Unassembled WGS sequence"/>
</dbReference>
<evidence type="ECO:0000256" key="1">
    <source>
        <dbReference type="ARBA" id="ARBA00006484"/>
    </source>
</evidence>
<dbReference type="PRINTS" id="PR00081">
    <property type="entry name" value="GDHRDH"/>
</dbReference>
<evidence type="ECO:0000256" key="3">
    <source>
        <dbReference type="SAM" id="MobiDB-lite"/>
    </source>
</evidence>
<dbReference type="RefSeq" id="WP_290361941.1">
    <property type="nucleotide sequence ID" value="NZ_JAUFQU010000001.1"/>
</dbReference>
<evidence type="ECO:0000313" key="4">
    <source>
        <dbReference type="EMBL" id="MDN3705792.1"/>
    </source>
</evidence>
<dbReference type="Gene3D" id="3.40.50.720">
    <property type="entry name" value="NAD(P)-binding Rossmann-like Domain"/>
    <property type="match status" value="1"/>
</dbReference>
<evidence type="ECO:0000256" key="2">
    <source>
        <dbReference type="ARBA" id="ARBA00023002"/>
    </source>
</evidence>
<feature type="region of interest" description="Disordered" evidence="3">
    <location>
        <begin position="1"/>
        <end position="35"/>
    </location>
</feature>
<reference evidence="5" key="1">
    <citation type="journal article" date="2019" name="Int. J. Syst. Evol. Microbiol.">
        <title>The Global Catalogue of Microorganisms (GCM) 10K type strain sequencing project: providing services to taxonomists for standard genome sequencing and annotation.</title>
        <authorList>
            <consortium name="The Broad Institute Genomics Platform"/>
            <consortium name="The Broad Institute Genome Sequencing Center for Infectious Disease"/>
            <person name="Wu L."/>
            <person name="Ma J."/>
        </authorList>
    </citation>
    <scope>NUCLEOTIDE SEQUENCE [LARGE SCALE GENOMIC DNA]</scope>
    <source>
        <strain evidence="5">CECT 7184</strain>
    </source>
</reference>
<dbReference type="EMBL" id="JAUFQU010000001">
    <property type="protein sequence ID" value="MDN3705792.1"/>
    <property type="molecule type" value="Genomic_DNA"/>
</dbReference>
<sequence>MKENKKYPYPPFDEPLQQPPGSEKKMDLKPDHGEQSYKGCHQMEGKCVVITGADSGIGKAVAIAFAREGADVVIAYLDKEEKEDALETLYWVEKAGRKGLLFEGDLRHEEICRKLIESAISNFKKIDVLINNAAFQMSRKKLEDIPSEEWIKTFETNIHPIFYLCRHAAKHMPAGSSIINTSSVNAVDPNPTLLPYAATKAAIRNLTGNLNQYFLENDLYIRVNAVAPGPVWTPLISSTFPKKEVDTFGHDNPMKRPAQPAEIAPAYVFLASEGAGYISGITLPVTGGRLFL</sequence>
<proteinExistence type="inferred from homology"/>
<comment type="similarity">
    <text evidence="1">Belongs to the short-chain dehydrogenases/reductases (SDR) family.</text>
</comment>
<comment type="caution">
    <text evidence="4">The sequence shown here is derived from an EMBL/GenBank/DDBJ whole genome shotgun (WGS) entry which is preliminary data.</text>
</comment>
<dbReference type="SUPFAM" id="SSF51735">
    <property type="entry name" value="NAD(P)-binding Rossmann-fold domains"/>
    <property type="match status" value="1"/>
</dbReference>
<name>A0ABT8CQC1_9FLAO</name>
<accession>A0ABT8CQC1</accession>
<organism evidence="4 5">
    <name type="scientific">Paenimyroides ceti</name>
    <dbReference type="NCBI Taxonomy" id="395087"/>
    <lineage>
        <taxon>Bacteria</taxon>
        <taxon>Pseudomonadati</taxon>
        <taxon>Bacteroidota</taxon>
        <taxon>Flavobacteriia</taxon>
        <taxon>Flavobacteriales</taxon>
        <taxon>Flavobacteriaceae</taxon>
        <taxon>Paenimyroides</taxon>
    </lineage>
</organism>
<keyword evidence="5" id="KW-1185">Reference proteome</keyword>
<dbReference type="InterPro" id="IPR036291">
    <property type="entry name" value="NAD(P)-bd_dom_sf"/>
</dbReference>